<dbReference type="Gene3D" id="1.25.10.90">
    <property type="match status" value="1"/>
</dbReference>
<dbReference type="InterPro" id="IPR016024">
    <property type="entry name" value="ARM-type_fold"/>
</dbReference>
<accession>A0ABX2I988</accession>
<dbReference type="Pfam" id="PF08713">
    <property type="entry name" value="DNA_alkylation"/>
    <property type="match status" value="1"/>
</dbReference>
<organism evidence="1 2">
    <name type="scientific">Blautia hansenii</name>
    <name type="common">Ruminococcus hansenii</name>
    <dbReference type="NCBI Taxonomy" id="1322"/>
    <lineage>
        <taxon>Bacteria</taxon>
        <taxon>Bacillati</taxon>
        <taxon>Bacillota</taxon>
        <taxon>Clostridia</taxon>
        <taxon>Lachnospirales</taxon>
        <taxon>Lachnospiraceae</taxon>
        <taxon>Blautia</taxon>
    </lineage>
</organism>
<dbReference type="InterPro" id="IPR014825">
    <property type="entry name" value="DNA_alkylation"/>
</dbReference>
<evidence type="ECO:0000313" key="1">
    <source>
        <dbReference type="EMBL" id="NSJ86560.1"/>
    </source>
</evidence>
<evidence type="ECO:0000313" key="2">
    <source>
        <dbReference type="Proteomes" id="UP000822142"/>
    </source>
</evidence>
<gene>
    <name evidence="1" type="ORF">G5A70_10355</name>
</gene>
<dbReference type="PANTHER" id="PTHR34070">
    <property type="entry name" value="ARMADILLO-TYPE FOLD"/>
    <property type="match status" value="1"/>
</dbReference>
<dbReference type="SUPFAM" id="SSF48371">
    <property type="entry name" value="ARM repeat"/>
    <property type="match status" value="1"/>
</dbReference>
<reference evidence="1 2" key="1">
    <citation type="journal article" date="2020" name="Cell Host Microbe">
        <title>Functional and Genomic Variation between Human-Derived Isolates of Lachnospiraceae Reveals Inter- and Intra-Species Diversity.</title>
        <authorList>
            <person name="Sorbara M.T."/>
            <person name="Littmann E.R."/>
            <person name="Fontana E."/>
            <person name="Moody T.U."/>
            <person name="Kohout C.E."/>
            <person name="Gjonbalaj M."/>
            <person name="Eaton V."/>
            <person name="Seok R."/>
            <person name="Leiner I.M."/>
            <person name="Pamer E.G."/>
        </authorList>
    </citation>
    <scope>NUCLEOTIDE SEQUENCE [LARGE SCALE GENOMIC DNA]</scope>
    <source>
        <strain evidence="1 2">MSK.15.26</strain>
    </source>
</reference>
<dbReference type="Proteomes" id="UP000822142">
    <property type="component" value="Unassembled WGS sequence"/>
</dbReference>
<dbReference type="CDD" id="cd06561">
    <property type="entry name" value="AlkD_like"/>
    <property type="match status" value="1"/>
</dbReference>
<dbReference type="PANTHER" id="PTHR34070:SF1">
    <property type="entry name" value="DNA ALKYLATION REPAIR PROTEIN"/>
    <property type="match status" value="1"/>
</dbReference>
<protein>
    <submittedName>
        <fullName evidence="1">DNA alkylation repair protein</fullName>
    </submittedName>
</protein>
<sequence>MTAWVREELLRHAEEAYGEFHKSLVPGLESMLGVRVPNIRKIAKKAAKIDYYAYAKEADLSVYEELMIRGMMIGYACLTMEEQKTELRKFVPHINNWAVCDCCCATYKFMKKNQEDWFSFLEEYVYSHSEYQVRFAVVCMLDFFICEAFLERVLDLLSQIRQEGYYVKMAVAWAVSICYIKFPRETERLFTENLLDDFTHNKAIQKIQESYRVEKADKERLNTLKRK</sequence>
<keyword evidence="2" id="KW-1185">Reference proteome</keyword>
<comment type="caution">
    <text evidence="1">The sequence shown here is derived from an EMBL/GenBank/DDBJ whole genome shotgun (WGS) entry which is preliminary data.</text>
</comment>
<name>A0ABX2I988_BLAHA</name>
<proteinExistence type="predicted"/>
<dbReference type="EMBL" id="JAAITA010000013">
    <property type="protein sequence ID" value="NSJ86560.1"/>
    <property type="molecule type" value="Genomic_DNA"/>
</dbReference>